<evidence type="ECO:0000313" key="1">
    <source>
        <dbReference type="EMBL" id="MBD9356806.1"/>
    </source>
</evidence>
<evidence type="ECO:0000313" key="2">
    <source>
        <dbReference type="Proteomes" id="UP000652176"/>
    </source>
</evidence>
<comment type="caution">
    <text evidence="1">The sequence shown here is derived from an EMBL/GenBank/DDBJ whole genome shotgun (WGS) entry which is preliminary data.</text>
</comment>
<sequence length="169" mass="18532">MKETSEQLVSRLDDAISGLKRLSPAALQYDSMLYEHFFKGMLLLQSIKADFEGNSVEPNPLINTDLRIQVAGAIARLEAEIDGAFAEADQTTAEHARQLAECRGIGMTEAQALEHCSVEIVDSVVDELYTKAEAMMTERNNLITFLQDPSGDARLLSGTCCQQAEPVSH</sequence>
<gene>
    <name evidence="1" type="ORF">IE877_13085</name>
</gene>
<reference evidence="1 2" key="1">
    <citation type="submission" date="2020-09" db="EMBL/GenBank/DDBJ databases">
        <title>Methylomonas albis sp. nov. and Methylomonas fluvii sp. nov.: Two cold-adapted methanotrophs from the River Elbe and an amended description of Methylovulum psychrotolerans strain Eb1.</title>
        <authorList>
            <person name="Bussmann I.K."/>
            <person name="Klings K.-W."/>
            <person name="Warnstedt J."/>
            <person name="Hoppert M."/>
            <person name="Saborowski A."/>
            <person name="Horn F."/>
            <person name="Liebner S."/>
        </authorList>
    </citation>
    <scope>NUCLEOTIDE SEQUENCE [LARGE SCALE GENOMIC DNA]</scope>
    <source>
        <strain evidence="1 2">EbA</strain>
    </source>
</reference>
<protein>
    <submittedName>
        <fullName evidence="1">Uncharacterized protein</fullName>
    </submittedName>
</protein>
<dbReference type="Proteomes" id="UP000652176">
    <property type="component" value="Unassembled WGS sequence"/>
</dbReference>
<name>A0ABR9D0Z9_9GAMM</name>
<organism evidence="1 2">
    <name type="scientific">Methylomonas albis</name>
    <dbReference type="NCBI Taxonomy" id="1854563"/>
    <lineage>
        <taxon>Bacteria</taxon>
        <taxon>Pseudomonadati</taxon>
        <taxon>Pseudomonadota</taxon>
        <taxon>Gammaproteobacteria</taxon>
        <taxon>Methylococcales</taxon>
        <taxon>Methylococcaceae</taxon>
        <taxon>Methylomonas</taxon>
    </lineage>
</organism>
<keyword evidence="2" id="KW-1185">Reference proteome</keyword>
<dbReference type="RefSeq" id="WP_192375131.1">
    <property type="nucleotide sequence ID" value="NZ_CAJHIV010000001.1"/>
</dbReference>
<accession>A0ABR9D0Z9</accession>
<proteinExistence type="predicted"/>
<dbReference type="EMBL" id="JACXSS010000001">
    <property type="protein sequence ID" value="MBD9356806.1"/>
    <property type="molecule type" value="Genomic_DNA"/>
</dbReference>